<dbReference type="Pfam" id="PF00875">
    <property type="entry name" value="DNA_photolyase"/>
    <property type="match status" value="1"/>
</dbReference>
<comment type="similarity">
    <text evidence="1">Belongs to the DNA photolyase class-1 family.</text>
</comment>
<dbReference type="InterPro" id="IPR014729">
    <property type="entry name" value="Rossmann-like_a/b/a_fold"/>
</dbReference>
<dbReference type="InterPro" id="IPR036134">
    <property type="entry name" value="Crypto/Photolyase_FAD-like_sf"/>
</dbReference>
<evidence type="ECO:0000259" key="6">
    <source>
        <dbReference type="PROSITE" id="PS51645"/>
    </source>
</evidence>
<dbReference type="SUPFAM" id="SSF52425">
    <property type="entry name" value="Cryptochrome/photolyase, N-terminal domain"/>
    <property type="match status" value="1"/>
</dbReference>
<dbReference type="GO" id="GO:0071949">
    <property type="term" value="F:FAD binding"/>
    <property type="evidence" value="ECO:0007669"/>
    <property type="project" value="TreeGrafter"/>
</dbReference>
<keyword evidence="2 4" id="KW-0285">Flavoprotein</keyword>
<proteinExistence type="inferred from homology"/>
<dbReference type="STRING" id="452589.G9P3D7"/>
<dbReference type="PANTHER" id="PTHR11455">
    <property type="entry name" value="CRYPTOCHROME"/>
    <property type="match status" value="1"/>
</dbReference>
<dbReference type="GeneID" id="25779716"/>
<feature type="compositionally biased region" description="Low complexity" evidence="5">
    <location>
        <begin position="628"/>
        <end position="646"/>
    </location>
</feature>
<dbReference type="GO" id="GO:0000719">
    <property type="term" value="P:photoreactive repair"/>
    <property type="evidence" value="ECO:0007669"/>
    <property type="project" value="TreeGrafter"/>
</dbReference>
<evidence type="ECO:0000313" key="7">
    <source>
        <dbReference type="EMBL" id="EHK43635.1"/>
    </source>
</evidence>
<dbReference type="Gene3D" id="3.40.50.620">
    <property type="entry name" value="HUPs"/>
    <property type="match status" value="1"/>
</dbReference>
<dbReference type="InterPro" id="IPR002081">
    <property type="entry name" value="Cryptochrome/DNA_photolyase_1"/>
</dbReference>
<dbReference type="PROSITE" id="PS51645">
    <property type="entry name" value="PHR_CRY_ALPHA_BETA"/>
    <property type="match status" value="1"/>
</dbReference>
<keyword evidence="8" id="KW-1185">Reference proteome</keyword>
<dbReference type="HOGENOM" id="CLU_309289_0_0_1"/>
<feature type="domain" description="Photolyase/cryptochrome alpha/beta" evidence="6">
    <location>
        <begin position="5"/>
        <end position="166"/>
    </location>
</feature>
<accession>G9P3D7</accession>
<dbReference type="Gene3D" id="1.25.40.80">
    <property type="match status" value="1"/>
</dbReference>
<dbReference type="eggNOG" id="KOG0133">
    <property type="taxonomic scope" value="Eukaryota"/>
</dbReference>
<evidence type="ECO:0000256" key="3">
    <source>
        <dbReference type="ARBA" id="ARBA00022827"/>
    </source>
</evidence>
<keyword evidence="3 4" id="KW-0274">FAD</keyword>
<dbReference type="Proteomes" id="UP000005426">
    <property type="component" value="Unassembled WGS sequence"/>
</dbReference>
<feature type="compositionally biased region" description="Pro residues" evidence="5">
    <location>
        <begin position="761"/>
        <end position="771"/>
    </location>
</feature>
<protein>
    <submittedName>
        <fullName evidence="7">Photolyase</fullName>
    </submittedName>
</protein>
<dbReference type="OrthoDB" id="435881at2759"/>
<comment type="cofactor">
    <cofactor evidence="4">
        <name>FAD</name>
        <dbReference type="ChEBI" id="CHEBI:57692"/>
    </cofactor>
    <text evidence="4">Binds 1 FAD per subunit.</text>
</comment>
<dbReference type="GO" id="GO:0003904">
    <property type="term" value="F:deoxyribodipyrimidine photo-lyase activity"/>
    <property type="evidence" value="ECO:0007669"/>
    <property type="project" value="TreeGrafter"/>
</dbReference>
<reference evidence="7 8" key="1">
    <citation type="journal article" date="2011" name="Genome Biol.">
        <title>Comparative genome sequence analysis underscores mycoparasitism as the ancestral life style of Trichoderma.</title>
        <authorList>
            <person name="Kubicek C.P."/>
            <person name="Herrera-Estrella A."/>
            <person name="Seidl-Seiboth V."/>
            <person name="Martinez D.A."/>
            <person name="Druzhinina I.S."/>
            <person name="Thon M."/>
            <person name="Zeilinger S."/>
            <person name="Casas-Flores S."/>
            <person name="Horwitz B.A."/>
            <person name="Mukherjee P.K."/>
            <person name="Mukherjee M."/>
            <person name="Kredics L."/>
            <person name="Alcaraz L.D."/>
            <person name="Aerts A."/>
            <person name="Antal Z."/>
            <person name="Atanasova L."/>
            <person name="Cervantes-Badillo M.G."/>
            <person name="Challacombe J."/>
            <person name="Chertkov O."/>
            <person name="McCluskey K."/>
            <person name="Coulpier F."/>
            <person name="Deshpande N."/>
            <person name="von Doehren H."/>
            <person name="Ebbole D.J."/>
            <person name="Esquivel-Naranjo E.U."/>
            <person name="Fekete E."/>
            <person name="Flipphi M."/>
            <person name="Glaser F."/>
            <person name="Gomez-Rodriguez E.Y."/>
            <person name="Gruber S."/>
            <person name="Han C."/>
            <person name="Henrissat B."/>
            <person name="Hermosa R."/>
            <person name="Hernandez-Onate M."/>
            <person name="Karaffa L."/>
            <person name="Kosti I."/>
            <person name="Le Crom S."/>
            <person name="Lindquist E."/>
            <person name="Lucas S."/>
            <person name="Luebeck M."/>
            <person name="Luebeck P.S."/>
            <person name="Margeot A."/>
            <person name="Metz B."/>
            <person name="Misra M."/>
            <person name="Nevalainen H."/>
            <person name="Omann M."/>
            <person name="Packer N."/>
            <person name="Perrone G."/>
            <person name="Uresti-Rivera E.E."/>
            <person name="Salamov A."/>
            <person name="Schmoll M."/>
            <person name="Seiboth B."/>
            <person name="Shapiro H."/>
            <person name="Sukno S."/>
            <person name="Tamayo-Ramos J.A."/>
            <person name="Tisch D."/>
            <person name="Wiest A."/>
            <person name="Wilkinson H.H."/>
            <person name="Zhang M."/>
            <person name="Coutinho P.M."/>
            <person name="Kenerley C.M."/>
            <person name="Monte E."/>
            <person name="Baker S.E."/>
            <person name="Grigoriev I.V."/>
        </authorList>
    </citation>
    <scope>NUCLEOTIDE SEQUENCE [LARGE SCALE GENOMIC DNA]</scope>
    <source>
        <strain evidence="8">ATCC 20476 / IMI 206040</strain>
    </source>
</reference>
<dbReference type="InterPro" id="IPR005101">
    <property type="entry name" value="Cryptochr/Photolyase_FAD-bd"/>
</dbReference>
<evidence type="ECO:0000256" key="4">
    <source>
        <dbReference type="PIRSR" id="PIRSR602081-1"/>
    </source>
</evidence>
<evidence type="ECO:0000256" key="1">
    <source>
        <dbReference type="ARBA" id="ARBA00005862"/>
    </source>
</evidence>
<dbReference type="InterPro" id="IPR006050">
    <property type="entry name" value="DNA_photolyase_N"/>
</dbReference>
<evidence type="ECO:0000256" key="5">
    <source>
        <dbReference type="SAM" id="MobiDB-lite"/>
    </source>
</evidence>
<name>G9P3D7_HYPAI</name>
<organism evidence="7 8">
    <name type="scientific">Hypocrea atroviridis (strain ATCC 20476 / IMI 206040)</name>
    <name type="common">Trichoderma atroviride</name>
    <dbReference type="NCBI Taxonomy" id="452589"/>
    <lineage>
        <taxon>Eukaryota</taxon>
        <taxon>Fungi</taxon>
        <taxon>Dikarya</taxon>
        <taxon>Ascomycota</taxon>
        <taxon>Pezizomycotina</taxon>
        <taxon>Sordariomycetes</taxon>
        <taxon>Hypocreomycetidae</taxon>
        <taxon>Hypocreales</taxon>
        <taxon>Hypocreaceae</taxon>
        <taxon>Trichoderma</taxon>
    </lineage>
</organism>
<dbReference type="KEGG" id="tatv:25779716"/>
<dbReference type="InterPro" id="IPR036155">
    <property type="entry name" value="Crypto/Photolyase_N_sf"/>
</dbReference>
<feature type="compositionally biased region" description="Polar residues" evidence="5">
    <location>
        <begin position="707"/>
        <end position="716"/>
    </location>
</feature>
<dbReference type="AlphaFoldDB" id="G9P3D7"/>
<feature type="region of interest" description="Disordered" evidence="5">
    <location>
        <begin position="628"/>
        <end position="666"/>
    </location>
</feature>
<feature type="compositionally biased region" description="Low complexity" evidence="5">
    <location>
        <begin position="750"/>
        <end position="760"/>
    </location>
</feature>
<feature type="binding site" evidence="4">
    <location>
        <position position="290"/>
    </location>
    <ligand>
        <name>FAD</name>
        <dbReference type="ChEBI" id="CHEBI:57692"/>
    </ligand>
</feature>
<dbReference type="Gene3D" id="1.10.579.10">
    <property type="entry name" value="DNA Cyclobutane Dipyrimidine Photolyase, subunit A, domain 3"/>
    <property type="match status" value="1"/>
</dbReference>
<dbReference type="SUPFAM" id="SSF48173">
    <property type="entry name" value="Cryptochrome/photolyase FAD-binding domain"/>
    <property type="match status" value="1"/>
</dbReference>
<dbReference type="Pfam" id="PF03441">
    <property type="entry name" value="FAD_binding_7"/>
    <property type="match status" value="1"/>
</dbReference>
<sequence>MSGGSILLYIMRRDLRTSDNPILHRLSTAEHGFTHLLPVYILPPDQMEVSGLVKDGKTSPYPPARFHLSQRWKCGHLRAKFIAESLWDLKGNLENLGSGLVIRVGAFDGVLSGIIQHYAANQHGPQVTAVWMTEDYSPDQQGEEEAVSAICDAHAIEFLRLYDVKYLLHDIQLPEIETGIDRLPDSFDLFWRALKTKAENPLDPVPLVTRSSLPSFPDHASLPPQESPFEIPDTLEGLIQKLQSPVQLPMVHLDRPELRDAAMPQALLGGETRGQQRVRYIIKKGIASSYHLLLDDVHVGDGDHGLQPYLALGCITARQVHQELLKLECGTDPGLAQTMGFGRGRSAGTRSIRYHLLVLNFIRLSIIKHGSELHNLEGAGKGKNPLRTWKSSVIRDLDRPGQAIDNAISMTQFLMGLTGFGLIDAIMRQLYVTGQVTARGEEVALGFFALYAGFDWRYGAEYMSSLSTVHDPFFYFYSSQNYAGVGPSYKAKGSIISLAEVTRNVDPDGTFIRRWMPELRGLPRRKNVYRVSTTASSLLQRYGLASSIMVTHEVPCALEAGPTMEIPNASRAQIENAVASAPREHRPFHTAAGISTEAIGGGGEFEQLGIRSEFGNQILLEAPLALAEPNEAPQGPPSGSRGPSLPFRSAKTQVASTTEAPALPEEATVRSNMTGLEWINPLALHPVHLPQRPPEQLSFHPLHIPASQPSNQSHNPTALPPFRPQSQLPLLPAPADTYFLPFRQRTGSGSASPARQLPSLPAAPSPPPPPTLSSAVPHLSNTPQVPLPQEDTPRESIEDPQPPVTPVRRSSRRLRPRIAVIPHPALAGFLPVVAEPDIIRYYIGQLRQTRLRGSSNYTFIDLPFLDSNRIHIISCPRGVVPLRGDPDFDLLREPLASAPEDVDLEALDELIDEVDDDEVAVHGPRFEHSPRGSVVLRPYRGRRQPSRFNSRYR</sequence>
<evidence type="ECO:0000313" key="8">
    <source>
        <dbReference type="Proteomes" id="UP000005426"/>
    </source>
</evidence>
<gene>
    <name evidence="7" type="ORF">TRIATDRAFT_285589</name>
</gene>
<feature type="compositionally biased region" description="Polar residues" evidence="5">
    <location>
        <begin position="650"/>
        <end position="659"/>
    </location>
</feature>
<comment type="caution">
    <text evidence="7">The sequence shown here is derived from an EMBL/GenBank/DDBJ whole genome shotgun (WGS) entry which is preliminary data.</text>
</comment>
<evidence type="ECO:0000256" key="2">
    <source>
        <dbReference type="ARBA" id="ARBA00022630"/>
    </source>
</evidence>
<feature type="region of interest" description="Disordered" evidence="5">
    <location>
        <begin position="689"/>
        <end position="811"/>
    </location>
</feature>
<dbReference type="PANTHER" id="PTHR11455:SF22">
    <property type="entry name" value="CRYPTOCHROME DASH"/>
    <property type="match status" value="1"/>
</dbReference>
<dbReference type="EMBL" id="ABDG02000026">
    <property type="protein sequence ID" value="EHK43635.1"/>
    <property type="molecule type" value="Genomic_DNA"/>
</dbReference>
<dbReference type="GO" id="GO:0003684">
    <property type="term" value="F:damaged DNA binding"/>
    <property type="evidence" value="ECO:0007669"/>
    <property type="project" value="TreeGrafter"/>
</dbReference>